<organism evidence="1 2">
    <name type="scientific">Meganyctiphanes norvegica</name>
    <name type="common">Northern krill</name>
    <name type="synonym">Thysanopoda norvegica</name>
    <dbReference type="NCBI Taxonomy" id="48144"/>
    <lineage>
        <taxon>Eukaryota</taxon>
        <taxon>Metazoa</taxon>
        <taxon>Ecdysozoa</taxon>
        <taxon>Arthropoda</taxon>
        <taxon>Crustacea</taxon>
        <taxon>Multicrustacea</taxon>
        <taxon>Malacostraca</taxon>
        <taxon>Eumalacostraca</taxon>
        <taxon>Eucarida</taxon>
        <taxon>Euphausiacea</taxon>
        <taxon>Euphausiidae</taxon>
        <taxon>Meganyctiphanes</taxon>
    </lineage>
</organism>
<proteinExistence type="predicted"/>
<gene>
    <name evidence="1" type="ORF">MNOR_LOCUS7008</name>
</gene>
<sequence length="115" mass="13492">MKQTVTFIKKSELAYRKLKENEDYNRLPELNVISCSNVGWNTHVDMFERLIAIEKPLNETLYELNEKHLFITEPMLFQLRALVRLLIPFRDFSETVSGEKYVTASLIKGSLIKLK</sequence>
<keyword evidence="2" id="KW-1185">Reference proteome</keyword>
<name>A0AAV2Q3K0_MEGNR</name>
<feature type="non-terminal residue" evidence="1">
    <location>
        <position position="115"/>
    </location>
</feature>
<dbReference type="Proteomes" id="UP001497623">
    <property type="component" value="Unassembled WGS sequence"/>
</dbReference>
<protein>
    <submittedName>
        <fullName evidence="1">Uncharacterized protein</fullName>
    </submittedName>
</protein>
<dbReference type="AlphaFoldDB" id="A0AAV2Q3K0"/>
<comment type="caution">
    <text evidence="1">The sequence shown here is derived from an EMBL/GenBank/DDBJ whole genome shotgun (WGS) entry which is preliminary data.</text>
</comment>
<evidence type="ECO:0000313" key="2">
    <source>
        <dbReference type="Proteomes" id="UP001497623"/>
    </source>
</evidence>
<accession>A0AAV2Q3K0</accession>
<reference evidence="1 2" key="1">
    <citation type="submission" date="2024-05" db="EMBL/GenBank/DDBJ databases">
        <authorList>
            <person name="Wallberg A."/>
        </authorList>
    </citation>
    <scope>NUCLEOTIDE SEQUENCE [LARGE SCALE GENOMIC DNA]</scope>
</reference>
<evidence type="ECO:0000313" key="1">
    <source>
        <dbReference type="EMBL" id="CAL4068159.1"/>
    </source>
</evidence>
<dbReference type="EMBL" id="CAXKWB010003001">
    <property type="protein sequence ID" value="CAL4068159.1"/>
    <property type="molecule type" value="Genomic_DNA"/>
</dbReference>